<name>A0A481Z1B1_9VIRU</name>
<sequence>MNKSSDKIVIGKGGYGEIFYKKENPNTIYKQSYTVCNTLEKEYKMLSSAYRAYITYTQTKKSLRKRIHILHPYDWSTINSKYCIFKMARIYPPVGEKYVWHPHLGSEDFYLNKLYKTDLHIRGVQVGHNEIKKYLSLEQASKDSGILIGIVHYGAKLDAFDTELSMGIIKNHKTTLVQLVLIDFDKVSRWNQLSDKQLLENMISSLEAVPYYPEPETKYFSDFRDGYLDVAKHFGYEKLAQDVLNGML</sequence>
<proteinExistence type="predicted"/>
<dbReference type="EMBL" id="MK500427">
    <property type="protein sequence ID" value="QBK89506.1"/>
    <property type="molecule type" value="Genomic_DNA"/>
</dbReference>
<organism evidence="1">
    <name type="scientific">Pithovirus LCPAC001</name>
    <dbReference type="NCBI Taxonomy" id="2506585"/>
    <lineage>
        <taxon>Viruses</taxon>
        <taxon>Pithoviruses</taxon>
    </lineage>
</organism>
<dbReference type="PANTHER" id="PTHR40780:SF2">
    <property type="entry name" value="DUF3669 DOMAIN-CONTAINING PROTEIN"/>
    <property type="match status" value="1"/>
</dbReference>
<protein>
    <submittedName>
        <fullName evidence="1">Uncharacterized protein</fullName>
    </submittedName>
</protein>
<reference evidence="1" key="1">
    <citation type="journal article" date="2019" name="MBio">
        <title>Virus Genomes from Deep Sea Sediments Expand the Ocean Megavirome and Support Independent Origins of Viral Gigantism.</title>
        <authorList>
            <person name="Backstrom D."/>
            <person name="Yutin N."/>
            <person name="Jorgensen S.L."/>
            <person name="Dharamshi J."/>
            <person name="Homa F."/>
            <person name="Zaremba-Niedwiedzka K."/>
            <person name="Spang A."/>
            <person name="Wolf Y.I."/>
            <person name="Koonin E.V."/>
            <person name="Ettema T.J."/>
        </authorList>
    </citation>
    <scope>NUCLEOTIDE SEQUENCE</scope>
</reference>
<accession>A0A481Z1B1</accession>
<dbReference type="PANTHER" id="PTHR40780">
    <property type="entry name" value="DUF3669 DOMAIN-CONTAINING PROTEIN"/>
    <property type="match status" value="1"/>
</dbReference>
<gene>
    <name evidence="1" type="ORF">LCPAC001_00160</name>
</gene>
<evidence type="ECO:0000313" key="1">
    <source>
        <dbReference type="EMBL" id="QBK89506.1"/>
    </source>
</evidence>